<protein>
    <submittedName>
        <fullName evidence="1">Uncharacterized protein</fullName>
    </submittedName>
</protein>
<gene>
    <name evidence="1" type="ORF">CA13_29650</name>
</gene>
<dbReference type="EMBL" id="SJPJ01000001">
    <property type="protein sequence ID" value="TWT81512.1"/>
    <property type="molecule type" value="Genomic_DNA"/>
</dbReference>
<comment type="caution">
    <text evidence="1">The sequence shown here is derived from an EMBL/GenBank/DDBJ whole genome shotgun (WGS) entry which is preliminary data.</text>
</comment>
<dbReference type="AlphaFoldDB" id="A0A5C5Z2A4"/>
<dbReference type="RefSeq" id="WP_146397475.1">
    <property type="nucleotide sequence ID" value="NZ_SJPJ01000001.1"/>
</dbReference>
<dbReference type="Proteomes" id="UP000315010">
    <property type="component" value="Unassembled WGS sequence"/>
</dbReference>
<evidence type="ECO:0000313" key="2">
    <source>
        <dbReference type="Proteomes" id="UP000315010"/>
    </source>
</evidence>
<evidence type="ECO:0000313" key="1">
    <source>
        <dbReference type="EMBL" id="TWT81512.1"/>
    </source>
</evidence>
<proteinExistence type="predicted"/>
<sequence length="118" mass="13300">MCRSPWQQQAPFQPDVAIGDDGFKGTRVLHLLLQLNLGRLISIQLEPTLGSRECRPDRRGNYDGVDDQAPVLIYRDGLQEVKGQTRQANPEVTVTVACELDLKIISNVFFHFLFSEST</sequence>
<reference evidence="1 2" key="1">
    <citation type="submission" date="2019-02" db="EMBL/GenBank/DDBJ databases">
        <title>Deep-cultivation of Planctomycetes and their phenomic and genomic characterization uncovers novel biology.</title>
        <authorList>
            <person name="Wiegand S."/>
            <person name="Jogler M."/>
            <person name="Boedeker C."/>
            <person name="Pinto D."/>
            <person name="Vollmers J."/>
            <person name="Rivas-Marin E."/>
            <person name="Kohn T."/>
            <person name="Peeters S.H."/>
            <person name="Heuer A."/>
            <person name="Rast P."/>
            <person name="Oberbeckmann S."/>
            <person name="Bunk B."/>
            <person name="Jeske O."/>
            <person name="Meyerdierks A."/>
            <person name="Storesund J.E."/>
            <person name="Kallscheuer N."/>
            <person name="Luecker S."/>
            <person name="Lage O.M."/>
            <person name="Pohl T."/>
            <person name="Merkel B.J."/>
            <person name="Hornburger P."/>
            <person name="Mueller R.-W."/>
            <person name="Bruemmer F."/>
            <person name="Labrenz M."/>
            <person name="Spormann A.M."/>
            <person name="Op Den Camp H."/>
            <person name="Overmann J."/>
            <person name="Amann R."/>
            <person name="Jetten M.S.M."/>
            <person name="Mascher T."/>
            <person name="Medema M.H."/>
            <person name="Devos D.P."/>
            <person name="Kaster A.-K."/>
            <person name="Ovreas L."/>
            <person name="Rohde M."/>
            <person name="Galperin M.Y."/>
            <person name="Jogler C."/>
        </authorList>
    </citation>
    <scope>NUCLEOTIDE SEQUENCE [LARGE SCALE GENOMIC DNA]</scope>
    <source>
        <strain evidence="1 2">CA13</strain>
    </source>
</reference>
<keyword evidence="2" id="KW-1185">Reference proteome</keyword>
<accession>A0A5C5Z2A4</accession>
<organism evidence="1 2">
    <name type="scientific">Novipirellula herctigrandis</name>
    <dbReference type="NCBI Taxonomy" id="2527986"/>
    <lineage>
        <taxon>Bacteria</taxon>
        <taxon>Pseudomonadati</taxon>
        <taxon>Planctomycetota</taxon>
        <taxon>Planctomycetia</taxon>
        <taxon>Pirellulales</taxon>
        <taxon>Pirellulaceae</taxon>
        <taxon>Novipirellula</taxon>
    </lineage>
</organism>
<name>A0A5C5Z2A4_9BACT</name>